<dbReference type="AlphaFoldDB" id="A0A0M2V0H1"/>
<dbReference type="PROSITE" id="PS51257">
    <property type="entry name" value="PROKAR_LIPOPROTEIN"/>
    <property type="match status" value="1"/>
</dbReference>
<proteinExistence type="predicted"/>
<comment type="caution">
    <text evidence="2">The sequence shown here is derived from an EMBL/GenBank/DDBJ whole genome shotgun (WGS) entry which is preliminary data.</text>
</comment>
<keyword evidence="3" id="KW-1185">Reference proteome</keyword>
<sequence>MRIVLLSMLCVLLIACGGAEVEQNPPPPQQDNSNNYTGPVPQTADVQQFKVNLWDNLVADNRCGSCHQQGNTAPYFVRRDDINLAYAAMLPLVNLADPAQSLLVQKVAGGHNCWLSSNTACADTIIQWLRNWGDTTDAEQAAVTLVAPVIRDPGASKALPESSGLFAAEVYPLLRQYCASCHSPDAAVAQAPFFAASDVAAAYQASRSLINLDRPELSRLVARLGGEFHNCWSDCASDAAMMLSAVRAISDAVPLTELDPQLIPSKALRLDDGVVASSGGRYESNQIAFYQFKEGQGNQAFDTSGVEPAANLTLQGDFNWLTGWGLQINSGRAQASTQSSAKLAQLIGATGELSIEAWLIPANVVQQGPAAIVSYAGSAISRNVTLGQSQYNYDFLLRSSGSNFAGMPAVSTADADQLLQASLQHVVLTQDPVNGQRIYVNGADSGVQGASVAISNWDNSFALMLGNEADGSRQWQGSIRLLAVHNRALSAAQVAQNFSVGVGQKFYLPFAIGHLIDLPQSYIVFEVAQFDNYSYLFSQPYLINLDGLALPADLTFSGMALALNGREITAGQAWTRQQFSFNSGTNLSEPVPMSGLGTVIATEAGAASDEFFLSFGQIGQYSNVRSQPVFAVQQISQLSSDSSDIGMRPFAAIHASMSQLTGVSQATPAIASTYQTISRQLPAQSNIETFISAQQMAITQLGIAYCNAAINDTAIRSAWFPAVNFNASPAEAFSPANREALISPLLHRFAPLQPATAPAESEARAELNNLIERLSQCNGACDSQRTRTIAKAACTAMLASAQLLLY</sequence>
<reference evidence="2 3" key="1">
    <citation type="submission" date="2015-03" db="EMBL/GenBank/DDBJ databases">
        <title>Draft genome sequences of two protease-producing strains of Arsukibacterium isolated from two cold and alkaline environments.</title>
        <authorList>
            <person name="Lylloff J.E."/>
            <person name="Skov L.B."/>
            <person name="Jepsen M."/>
            <person name="Hallin P.F."/>
            <person name="Sorensen S.J."/>
            <person name="Stougaard P."/>
            <person name="Glaring M.A."/>
        </authorList>
    </citation>
    <scope>NUCLEOTIDE SEQUENCE [LARGE SCALE GENOMIC DNA]</scope>
    <source>
        <strain evidence="2 3">GCM72</strain>
    </source>
</reference>
<dbReference type="RefSeq" id="WP_046558985.1">
    <property type="nucleotide sequence ID" value="NZ_LAHO01000020.1"/>
</dbReference>
<evidence type="ECO:0000313" key="3">
    <source>
        <dbReference type="Proteomes" id="UP000034228"/>
    </source>
</evidence>
<name>A0A0M2V0H1_9GAMM</name>
<protein>
    <submittedName>
        <fullName evidence="2">ATPase</fullName>
    </submittedName>
</protein>
<keyword evidence="1" id="KW-0732">Signal</keyword>
<evidence type="ECO:0000313" key="2">
    <source>
        <dbReference type="EMBL" id="KKO44081.1"/>
    </source>
</evidence>
<dbReference type="Pfam" id="PF13385">
    <property type="entry name" value="Laminin_G_3"/>
    <property type="match status" value="1"/>
</dbReference>
<dbReference type="SUPFAM" id="SSF49899">
    <property type="entry name" value="Concanavalin A-like lectins/glucanases"/>
    <property type="match status" value="1"/>
</dbReference>
<gene>
    <name evidence="2" type="ORF">WG68_17335</name>
</gene>
<dbReference type="Gene3D" id="2.60.120.200">
    <property type="match status" value="1"/>
</dbReference>
<dbReference type="STRING" id="336831.WG68_17335"/>
<dbReference type="OrthoDB" id="5748965at2"/>
<dbReference type="EMBL" id="LAHO01000020">
    <property type="protein sequence ID" value="KKO44081.1"/>
    <property type="molecule type" value="Genomic_DNA"/>
</dbReference>
<dbReference type="Proteomes" id="UP000034228">
    <property type="component" value="Unassembled WGS sequence"/>
</dbReference>
<organism evidence="2 3">
    <name type="scientific">Arsukibacterium ikkense</name>
    <dbReference type="NCBI Taxonomy" id="336831"/>
    <lineage>
        <taxon>Bacteria</taxon>
        <taxon>Pseudomonadati</taxon>
        <taxon>Pseudomonadota</taxon>
        <taxon>Gammaproteobacteria</taxon>
        <taxon>Chromatiales</taxon>
        <taxon>Chromatiaceae</taxon>
        <taxon>Arsukibacterium</taxon>
    </lineage>
</organism>
<feature type="chain" id="PRO_5005644331" evidence="1">
    <location>
        <begin position="22"/>
        <end position="806"/>
    </location>
</feature>
<evidence type="ECO:0000256" key="1">
    <source>
        <dbReference type="SAM" id="SignalP"/>
    </source>
</evidence>
<dbReference type="PATRIC" id="fig|336831.14.peg.323"/>
<accession>A0A0M2V0H1</accession>
<feature type="signal peptide" evidence="1">
    <location>
        <begin position="1"/>
        <end position="21"/>
    </location>
</feature>
<dbReference type="InterPro" id="IPR013320">
    <property type="entry name" value="ConA-like_dom_sf"/>
</dbReference>